<keyword evidence="2" id="KW-1185">Reference proteome</keyword>
<dbReference type="Proteomes" id="UP000475862">
    <property type="component" value="Unassembled WGS sequence"/>
</dbReference>
<dbReference type="AlphaFoldDB" id="A0A6G0SWA9"/>
<proteinExistence type="predicted"/>
<gene>
    <name evidence="1" type="ORF">AGLY_016929</name>
</gene>
<comment type="caution">
    <text evidence="1">The sequence shown here is derived from an EMBL/GenBank/DDBJ whole genome shotgun (WGS) entry which is preliminary data.</text>
</comment>
<protein>
    <submittedName>
        <fullName evidence="1">Uncharacterized protein</fullName>
    </submittedName>
</protein>
<name>A0A6G0SWA9_APHGL</name>
<dbReference type="EMBL" id="VYZN01000824">
    <property type="protein sequence ID" value="KAE9522656.1"/>
    <property type="molecule type" value="Genomic_DNA"/>
</dbReference>
<evidence type="ECO:0000313" key="1">
    <source>
        <dbReference type="EMBL" id="KAE9522656.1"/>
    </source>
</evidence>
<organism evidence="1 2">
    <name type="scientific">Aphis glycines</name>
    <name type="common">Soybean aphid</name>
    <dbReference type="NCBI Taxonomy" id="307491"/>
    <lineage>
        <taxon>Eukaryota</taxon>
        <taxon>Metazoa</taxon>
        <taxon>Ecdysozoa</taxon>
        <taxon>Arthropoda</taxon>
        <taxon>Hexapoda</taxon>
        <taxon>Insecta</taxon>
        <taxon>Pterygota</taxon>
        <taxon>Neoptera</taxon>
        <taxon>Paraneoptera</taxon>
        <taxon>Hemiptera</taxon>
        <taxon>Sternorrhyncha</taxon>
        <taxon>Aphidomorpha</taxon>
        <taxon>Aphidoidea</taxon>
        <taxon>Aphididae</taxon>
        <taxon>Aphidini</taxon>
        <taxon>Aphis</taxon>
        <taxon>Aphis</taxon>
    </lineage>
</organism>
<accession>A0A6G0SWA9</accession>
<evidence type="ECO:0000313" key="2">
    <source>
        <dbReference type="Proteomes" id="UP000475862"/>
    </source>
</evidence>
<reference evidence="1 2" key="1">
    <citation type="submission" date="2019-08" db="EMBL/GenBank/DDBJ databases">
        <title>The genome of the soybean aphid Biotype 1, its phylome, world population structure and adaptation to the North American continent.</title>
        <authorList>
            <person name="Giordano R."/>
            <person name="Donthu R.K."/>
            <person name="Hernandez A.G."/>
            <person name="Wright C.L."/>
            <person name="Zimin A.V."/>
        </authorList>
    </citation>
    <scope>NUCLEOTIDE SEQUENCE [LARGE SCALE GENOMIC DNA]</scope>
    <source>
        <tissue evidence="1">Whole aphids</tissue>
    </source>
</reference>
<sequence length="179" mass="19755">MTITVHIGTPHSSTFPFLCANCLSSSPAFIISSIAASFTELLTIHRLCRYDVEERDGSSIEEDNLESCVYTIKGFAIIAGVLLEIGANELMLLGVTSKFKLLNLNTLFNIFLDVKYLAITMGFFSLGNRAVPVASHSILSFNSRINTEAKKTDILRKLHQRIQCNTVYKMNKTEAGSAL</sequence>